<dbReference type="Pfam" id="PF08240">
    <property type="entry name" value="ADH_N"/>
    <property type="match status" value="1"/>
</dbReference>
<dbReference type="InterPro" id="IPR011032">
    <property type="entry name" value="GroES-like_sf"/>
</dbReference>
<evidence type="ECO:0000313" key="2">
    <source>
        <dbReference type="EMBL" id="MFC7189449.1"/>
    </source>
</evidence>
<reference evidence="2 3" key="1">
    <citation type="journal article" date="2019" name="Int. J. Syst. Evol. Microbiol.">
        <title>The Global Catalogue of Microorganisms (GCM) 10K type strain sequencing project: providing services to taxonomists for standard genome sequencing and annotation.</title>
        <authorList>
            <consortium name="The Broad Institute Genomics Platform"/>
            <consortium name="The Broad Institute Genome Sequencing Center for Infectious Disease"/>
            <person name="Wu L."/>
            <person name="Ma J."/>
        </authorList>
    </citation>
    <scope>NUCLEOTIDE SEQUENCE [LARGE SCALE GENOMIC DNA]</scope>
    <source>
        <strain evidence="2 3">RDMS1</strain>
    </source>
</reference>
<keyword evidence="3" id="KW-1185">Reference proteome</keyword>
<dbReference type="Gene3D" id="3.90.180.10">
    <property type="entry name" value="Medium-chain alcohol dehydrogenases, catalytic domain"/>
    <property type="match status" value="1"/>
</dbReference>
<proteinExistence type="predicted"/>
<sequence length="88" mass="9876">MGRKISNSENTPFRNQADAVVIKIERTNVCDSELHVWRDDHPLSSCILAHEAICRVSNFGEKVDTDGVGQQISEGDLFAPRDFQTCQQ</sequence>
<dbReference type="EMBL" id="JBHTAX010000001">
    <property type="protein sequence ID" value="MFC7189449.1"/>
    <property type="molecule type" value="Genomic_DNA"/>
</dbReference>
<dbReference type="GO" id="GO:0016616">
    <property type="term" value="F:oxidoreductase activity, acting on the CH-OH group of donors, NAD or NADP as acceptor"/>
    <property type="evidence" value="ECO:0007669"/>
    <property type="project" value="UniProtKB-ARBA"/>
</dbReference>
<dbReference type="InterPro" id="IPR013154">
    <property type="entry name" value="ADH-like_N"/>
</dbReference>
<comment type="caution">
    <text evidence="2">The sequence shown here is derived from an EMBL/GenBank/DDBJ whole genome shotgun (WGS) entry which is preliminary data.</text>
</comment>
<protein>
    <submittedName>
        <fullName evidence="2">Alcohol dehydrogenase catalytic domain-containing protein</fullName>
    </submittedName>
</protein>
<evidence type="ECO:0000259" key="1">
    <source>
        <dbReference type="Pfam" id="PF08240"/>
    </source>
</evidence>
<dbReference type="AlphaFoldDB" id="A0ABD5YJA1"/>
<dbReference type="RefSeq" id="WP_390204935.1">
    <property type="nucleotide sequence ID" value="NZ_JBHTAX010000001.1"/>
</dbReference>
<name>A0ABD5YJA1_9EURY</name>
<dbReference type="SUPFAM" id="SSF50129">
    <property type="entry name" value="GroES-like"/>
    <property type="match status" value="1"/>
</dbReference>
<dbReference type="GO" id="GO:0043168">
    <property type="term" value="F:anion binding"/>
    <property type="evidence" value="ECO:0007669"/>
    <property type="project" value="UniProtKB-ARBA"/>
</dbReference>
<dbReference type="Proteomes" id="UP001596417">
    <property type="component" value="Unassembled WGS sequence"/>
</dbReference>
<organism evidence="2 3">
    <name type="scientific">Halocatena marina</name>
    <dbReference type="NCBI Taxonomy" id="2934937"/>
    <lineage>
        <taxon>Archaea</taxon>
        <taxon>Methanobacteriati</taxon>
        <taxon>Methanobacteriota</taxon>
        <taxon>Stenosarchaea group</taxon>
        <taxon>Halobacteria</taxon>
        <taxon>Halobacteriales</taxon>
        <taxon>Natronomonadaceae</taxon>
        <taxon>Halocatena</taxon>
    </lineage>
</organism>
<accession>A0ABD5YJA1</accession>
<feature type="domain" description="Alcohol dehydrogenase-like N-terminal" evidence="1">
    <location>
        <begin position="17"/>
        <end position="73"/>
    </location>
</feature>
<evidence type="ECO:0000313" key="3">
    <source>
        <dbReference type="Proteomes" id="UP001596417"/>
    </source>
</evidence>
<gene>
    <name evidence="2" type="ORF">ACFQL7_06025</name>
</gene>
<dbReference type="GO" id="GO:0030554">
    <property type="term" value="F:adenyl nucleotide binding"/>
    <property type="evidence" value="ECO:0007669"/>
    <property type="project" value="UniProtKB-ARBA"/>
</dbReference>
<dbReference type="GO" id="GO:0044281">
    <property type="term" value="P:small molecule metabolic process"/>
    <property type="evidence" value="ECO:0007669"/>
    <property type="project" value="UniProtKB-ARBA"/>
</dbReference>